<keyword evidence="5" id="KW-0378">Hydrolase</keyword>
<keyword evidence="10" id="KW-1185">Reference proteome</keyword>
<keyword evidence="7" id="KW-0464">Manganese</keyword>
<dbReference type="GO" id="GO:0046872">
    <property type="term" value="F:metal ion binding"/>
    <property type="evidence" value="ECO:0007669"/>
    <property type="project" value="UniProtKB-KW"/>
</dbReference>
<evidence type="ECO:0000313" key="10">
    <source>
        <dbReference type="Proteomes" id="UP000215902"/>
    </source>
</evidence>
<dbReference type="CDD" id="cd18870">
    <property type="entry name" value="NUDIX_AcylCoAdiphos_Nudt19"/>
    <property type="match status" value="1"/>
</dbReference>
<organism evidence="9 10">
    <name type="scientific">Macrostomum lignano</name>
    <dbReference type="NCBI Taxonomy" id="282301"/>
    <lineage>
        <taxon>Eukaryota</taxon>
        <taxon>Metazoa</taxon>
        <taxon>Spiralia</taxon>
        <taxon>Lophotrochozoa</taxon>
        <taxon>Platyhelminthes</taxon>
        <taxon>Rhabditophora</taxon>
        <taxon>Macrostomorpha</taxon>
        <taxon>Macrostomida</taxon>
        <taxon>Macrostomidae</taxon>
        <taxon>Macrostomum</taxon>
    </lineage>
</organism>
<evidence type="ECO:0000256" key="7">
    <source>
        <dbReference type="ARBA" id="ARBA00023211"/>
    </source>
</evidence>
<dbReference type="Proteomes" id="UP000215902">
    <property type="component" value="Unassembled WGS sequence"/>
</dbReference>
<dbReference type="InterPro" id="IPR000086">
    <property type="entry name" value="NUDIX_hydrolase_dom"/>
</dbReference>
<dbReference type="STRING" id="282301.A0A267DN58"/>
<dbReference type="EMBL" id="NIVC01003714">
    <property type="protein sequence ID" value="PAA50117.1"/>
    <property type="molecule type" value="Genomic_DNA"/>
</dbReference>
<accession>A0A267DN58</accession>
<keyword evidence="4" id="KW-0479">Metal-binding</keyword>
<keyword evidence="6" id="KW-0460">Magnesium</keyword>
<evidence type="ECO:0000313" key="9">
    <source>
        <dbReference type="EMBL" id="PAA50117.1"/>
    </source>
</evidence>
<dbReference type="Gene3D" id="3.90.79.10">
    <property type="entry name" value="Nucleoside Triphosphate Pyrophosphohydrolase"/>
    <property type="match status" value="1"/>
</dbReference>
<protein>
    <recommendedName>
        <fullName evidence="8">Nudix hydrolase domain-containing protein</fullName>
    </recommendedName>
</protein>
<evidence type="ECO:0000256" key="4">
    <source>
        <dbReference type="ARBA" id="ARBA00022723"/>
    </source>
</evidence>
<sequence>MKRASAAAATAARSWRDSASLILVTEGLRVLLLKRAAKSSFFANARVFPGGAFDPGVDASADWLPLFRANGGRSFAAWHPGADGLAAQAAQFASARRAPIFESGAAASVAPLALLPEVALRICALRETFEECGLLLAADGDGNRVPHDTWASGPELRLAEWQSAVKQDGREFLRLFSSLGLCPDLHSLYEWSNWLTPSTLSSPRRFDTAFFLCCLPAAFQVRLDLAEMSGEHDWLPPVEAIDRFHSEPAFSLSPPTLYELAKLAGQADSLQSLEAFAKHRGRLGTELYFPVLGVGQRLAFTMHPGDCRYPASPDFNSGRHVDLGGIGDDQLMRDRPANRIVHAVNPDAERHVTPEGAVRPALKSGPSAKFRLDCRGLRPLCGFRPPLVPPCARL</sequence>
<dbReference type="OrthoDB" id="1695362at2759"/>
<dbReference type="PROSITE" id="PS51462">
    <property type="entry name" value="NUDIX"/>
    <property type="match status" value="1"/>
</dbReference>
<dbReference type="GO" id="GO:0005739">
    <property type="term" value="C:mitochondrion"/>
    <property type="evidence" value="ECO:0007669"/>
    <property type="project" value="TreeGrafter"/>
</dbReference>
<comment type="cofactor">
    <cofactor evidence="1">
        <name>Mn(2+)</name>
        <dbReference type="ChEBI" id="CHEBI:29035"/>
    </cofactor>
</comment>
<reference evidence="9 10" key="1">
    <citation type="submission" date="2017-06" db="EMBL/GenBank/DDBJ databases">
        <title>A platform for efficient transgenesis in Macrostomum lignano, a flatworm model organism for stem cell research.</title>
        <authorList>
            <person name="Berezikov E."/>
        </authorList>
    </citation>
    <scope>NUCLEOTIDE SEQUENCE [LARGE SCALE GENOMIC DNA]</scope>
    <source>
        <strain evidence="9">DV1</strain>
        <tissue evidence="9">Whole organism</tissue>
    </source>
</reference>
<name>A0A267DN58_9PLAT</name>
<dbReference type="InterPro" id="IPR015797">
    <property type="entry name" value="NUDIX_hydrolase-like_dom_sf"/>
</dbReference>
<evidence type="ECO:0000256" key="6">
    <source>
        <dbReference type="ARBA" id="ARBA00022842"/>
    </source>
</evidence>
<evidence type="ECO:0000256" key="1">
    <source>
        <dbReference type="ARBA" id="ARBA00001936"/>
    </source>
</evidence>
<comment type="caution">
    <text evidence="9">The sequence shown here is derived from an EMBL/GenBank/DDBJ whole genome shotgun (WGS) entry which is preliminary data.</text>
</comment>
<dbReference type="AlphaFoldDB" id="A0A267DN58"/>
<gene>
    <name evidence="9" type="ORF">BOX15_Mlig015706g11</name>
</gene>
<proteinExistence type="inferred from homology"/>
<evidence type="ECO:0000256" key="3">
    <source>
        <dbReference type="ARBA" id="ARBA00005582"/>
    </source>
</evidence>
<dbReference type="InterPro" id="IPR039121">
    <property type="entry name" value="NUDT19"/>
</dbReference>
<evidence type="ECO:0000259" key="8">
    <source>
        <dbReference type="PROSITE" id="PS51462"/>
    </source>
</evidence>
<evidence type="ECO:0000256" key="2">
    <source>
        <dbReference type="ARBA" id="ARBA00001946"/>
    </source>
</evidence>
<dbReference type="SUPFAM" id="SSF55811">
    <property type="entry name" value="Nudix"/>
    <property type="match status" value="1"/>
</dbReference>
<dbReference type="PANTHER" id="PTHR12318">
    <property type="entry name" value="TESTOSTERONE-REGULATED PROTEIN RP2"/>
    <property type="match status" value="1"/>
</dbReference>
<evidence type="ECO:0000256" key="5">
    <source>
        <dbReference type="ARBA" id="ARBA00022801"/>
    </source>
</evidence>
<dbReference type="GO" id="GO:0016818">
    <property type="term" value="F:hydrolase activity, acting on acid anhydrides, in phosphorus-containing anhydrides"/>
    <property type="evidence" value="ECO:0007669"/>
    <property type="project" value="InterPro"/>
</dbReference>
<dbReference type="PANTHER" id="PTHR12318:SF0">
    <property type="entry name" value="ACYL-COENZYME A DIPHOSPHATASE NUDT19"/>
    <property type="match status" value="1"/>
</dbReference>
<comment type="similarity">
    <text evidence="3">Belongs to the Nudix hydrolase family.</text>
</comment>
<feature type="domain" description="Nudix hydrolase" evidence="8">
    <location>
        <begin position="14"/>
        <end position="257"/>
    </location>
</feature>
<comment type="cofactor">
    <cofactor evidence="2">
        <name>Mg(2+)</name>
        <dbReference type="ChEBI" id="CHEBI:18420"/>
    </cofactor>
</comment>